<dbReference type="SUPFAM" id="SSF53850">
    <property type="entry name" value="Periplasmic binding protein-like II"/>
    <property type="match status" value="1"/>
</dbReference>
<comment type="caution">
    <text evidence="2">The sequence shown here is derived from an EMBL/GenBank/DDBJ whole genome shotgun (WGS) entry which is preliminary data.</text>
</comment>
<dbReference type="PROSITE" id="PS51257">
    <property type="entry name" value="PROKAR_LIPOPROTEIN"/>
    <property type="match status" value="1"/>
</dbReference>
<protein>
    <submittedName>
        <fullName evidence="2">Extracellular solute-binding protein</fullName>
    </submittedName>
</protein>
<dbReference type="PANTHER" id="PTHR43649">
    <property type="entry name" value="ARABINOSE-BINDING PROTEIN-RELATED"/>
    <property type="match status" value="1"/>
</dbReference>
<accession>A0ABP9FU97</accession>
<reference evidence="3" key="1">
    <citation type="journal article" date="2019" name="Int. J. Syst. Evol. Microbiol.">
        <title>The Global Catalogue of Microorganisms (GCM) 10K type strain sequencing project: providing services to taxonomists for standard genome sequencing and annotation.</title>
        <authorList>
            <consortium name="The Broad Institute Genomics Platform"/>
            <consortium name="The Broad Institute Genome Sequencing Center for Infectious Disease"/>
            <person name="Wu L."/>
            <person name="Ma J."/>
        </authorList>
    </citation>
    <scope>NUCLEOTIDE SEQUENCE [LARGE SCALE GENOMIC DNA]</scope>
    <source>
        <strain evidence="3">JCM 19129</strain>
    </source>
</reference>
<sequence length="424" mass="46650">MNTTARGSKALAIASLAALTLSACGGDAEDGDSVNLRFTWWGGDARHSYTQELIDAFEDEHPHITISPEFGSWEGYWDSLATQSAGRDTPDIIQMDLMYIREYIENGQLLELDQVDTSAFPEELVNTGTQDGALYGMPIGSTSLTIAANPDVFKEAGVQMPDDDTWTWEELAQIATEISENSEGAYGLARPFNDAGFEIWLRQNYGTGQVTEDGELAWEPEDAVGYFEMLGDLQDSGAIPSASQVNEDRGAALEQTLIATGGAAMDTWWNTQLISLSANEGVELVPLKLPSETGSVEDAQMYYKASMFYSVYAGTDHPEEAQLFVDFLVNSQEAGELQQLERGIPGNEDAREAIRDDLDERELRILESNEELEDIVSASPPMAPEGFSAVQEIVWRYEEEFLFGRASAEEAAQRMHGEIESALR</sequence>
<keyword evidence="3" id="KW-1185">Reference proteome</keyword>
<dbReference type="EMBL" id="BAABLW010000002">
    <property type="protein sequence ID" value="GAA4913183.1"/>
    <property type="molecule type" value="Genomic_DNA"/>
</dbReference>
<dbReference type="InterPro" id="IPR050490">
    <property type="entry name" value="Bact_solute-bd_prot1"/>
</dbReference>
<name>A0ABP9FU97_9MICC</name>
<dbReference type="PANTHER" id="PTHR43649:SF11">
    <property type="entry name" value="ABC TRANSPORTER SUBSTRATE-BINDING PROTEIN YESO-RELATED"/>
    <property type="match status" value="1"/>
</dbReference>
<gene>
    <name evidence="2" type="ORF">GCM10025790_04870</name>
</gene>
<dbReference type="Gene3D" id="3.40.190.10">
    <property type="entry name" value="Periplasmic binding protein-like II"/>
    <property type="match status" value="2"/>
</dbReference>
<dbReference type="RefSeq" id="WP_345476498.1">
    <property type="nucleotide sequence ID" value="NZ_BAABLW010000002.1"/>
</dbReference>
<dbReference type="InterPro" id="IPR006059">
    <property type="entry name" value="SBP"/>
</dbReference>
<evidence type="ECO:0000313" key="2">
    <source>
        <dbReference type="EMBL" id="GAA4913183.1"/>
    </source>
</evidence>
<dbReference type="Proteomes" id="UP001500368">
    <property type="component" value="Unassembled WGS sequence"/>
</dbReference>
<dbReference type="Pfam" id="PF13416">
    <property type="entry name" value="SBP_bac_8"/>
    <property type="match status" value="1"/>
</dbReference>
<evidence type="ECO:0000313" key="3">
    <source>
        <dbReference type="Proteomes" id="UP001500368"/>
    </source>
</evidence>
<proteinExistence type="predicted"/>
<feature type="signal peptide" evidence="1">
    <location>
        <begin position="1"/>
        <end position="25"/>
    </location>
</feature>
<feature type="chain" id="PRO_5045314690" evidence="1">
    <location>
        <begin position="26"/>
        <end position="424"/>
    </location>
</feature>
<organism evidence="2 3">
    <name type="scientific">Nesterenkonia rhizosphaerae</name>
    <dbReference type="NCBI Taxonomy" id="1348272"/>
    <lineage>
        <taxon>Bacteria</taxon>
        <taxon>Bacillati</taxon>
        <taxon>Actinomycetota</taxon>
        <taxon>Actinomycetes</taxon>
        <taxon>Micrococcales</taxon>
        <taxon>Micrococcaceae</taxon>
        <taxon>Nesterenkonia</taxon>
    </lineage>
</organism>
<evidence type="ECO:0000256" key="1">
    <source>
        <dbReference type="SAM" id="SignalP"/>
    </source>
</evidence>
<keyword evidence="1" id="KW-0732">Signal</keyword>